<name>A0AAW1RYR1_9CHLO</name>
<dbReference type="EMBL" id="JALJOS010000005">
    <property type="protein sequence ID" value="KAK9838876.1"/>
    <property type="molecule type" value="Genomic_DNA"/>
</dbReference>
<proteinExistence type="predicted"/>
<keyword evidence="2" id="KW-1185">Reference proteome</keyword>
<evidence type="ECO:0000313" key="2">
    <source>
        <dbReference type="Proteomes" id="UP001438707"/>
    </source>
</evidence>
<accession>A0AAW1RYR1</accession>
<sequence>MRSLGCLHDEGRLYGGADMEICNLPGTAACSSLMASSRHTGSLGSRSVNQHRCCSMRAWSWSVTPSDAPFGKAHEPAHSLSKPWEAEEQMLQRIPNLLESAFKMCL</sequence>
<comment type="caution">
    <text evidence="1">The sequence shown here is derived from an EMBL/GenBank/DDBJ whole genome shotgun (WGS) entry which is preliminary data.</text>
</comment>
<dbReference type="AlphaFoldDB" id="A0AAW1RYR1"/>
<protein>
    <submittedName>
        <fullName evidence="1">Uncharacterized protein</fullName>
    </submittedName>
</protein>
<dbReference type="Proteomes" id="UP001438707">
    <property type="component" value="Unassembled WGS sequence"/>
</dbReference>
<evidence type="ECO:0000313" key="1">
    <source>
        <dbReference type="EMBL" id="KAK9838876.1"/>
    </source>
</evidence>
<reference evidence="1 2" key="1">
    <citation type="journal article" date="2024" name="Nat. Commun.">
        <title>Phylogenomics reveals the evolutionary origins of lichenization in chlorophyte algae.</title>
        <authorList>
            <person name="Puginier C."/>
            <person name="Libourel C."/>
            <person name="Otte J."/>
            <person name="Skaloud P."/>
            <person name="Haon M."/>
            <person name="Grisel S."/>
            <person name="Petersen M."/>
            <person name="Berrin J.G."/>
            <person name="Delaux P.M."/>
            <person name="Dal Grande F."/>
            <person name="Keller J."/>
        </authorList>
    </citation>
    <scope>NUCLEOTIDE SEQUENCE [LARGE SCALE GENOMIC DNA]</scope>
    <source>
        <strain evidence="1 2">SAG 2145</strain>
    </source>
</reference>
<organism evidence="1 2">
    <name type="scientific">Apatococcus lobatus</name>
    <dbReference type="NCBI Taxonomy" id="904363"/>
    <lineage>
        <taxon>Eukaryota</taxon>
        <taxon>Viridiplantae</taxon>
        <taxon>Chlorophyta</taxon>
        <taxon>core chlorophytes</taxon>
        <taxon>Trebouxiophyceae</taxon>
        <taxon>Chlorellales</taxon>
        <taxon>Chlorellaceae</taxon>
        <taxon>Apatococcus</taxon>
    </lineage>
</organism>
<gene>
    <name evidence="1" type="ORF">WJX74_005060</name>
</gene>